<dbReference type="Proteomes" id="UP000283458">
    <property type="component" value="Unassembled WGS sequence"/>
</dbReference>
<evidence type="ECO:0000313" key="2">
    <source>
        <dbReference type="EMBL" id="RJF82259.1"/>
    </source>
</evidence>
<name>A0A418VYL2_9PROT</name>
<dbReference type="EMBL" id="QYUL01000002">
    <property type="protein sequence ID" value="RJF82259.1"/>
    <property type="molecule type" value="Genomic_DNA"/>
</dbReference>
<organism evidence="2 3">
    <name type="scientific">Azospirillum cavernae</name>
    <dbReference type="NCBI Taxonomy" id="2320860"/>
    <lineage>
        <taxon>Bacteria</taxon>
        <taxon>Pseudomonadati</taxon>
        <taxon>Pseudomonadota</taxon>
        <taxon>Alphaproteobacteria</taxon>
        <taxon>Rhodospirillales</taxon>
        <taxon>Azospirillaceae</taxon>
        <taxon>Azospirillum</taxon>
    </lineage>
</organism>
<comment type="caution">
    <text evidence="2">The sequence shown here is derived from an EMBL/GenBank/DDBJ whole genome shotgun (WGS) entry which is preliminary data.</text>
</comment>
<feature type="region of interest" description="Disordered" evidence="1">
    <location>
        <begin position="338"/>
        <end position="361"/>
    </location>
</feature>
<dbReference type="OrthoDB" id="7305550at2"/>
<evidence type="ECO:0000313" key="3">
    <source>
        <dbReference type="Proteomes" id="UP000283458"/>
    </source>
</evidence>
<dbReference type="RefSeq" id="WP_119832341.1">
    <property type="nucleotide sequence ID" value="NZ_QYUL01000002.1"/>
</dbReference>
<dbReference type="AlphaFoldDB" id="A0A418VYL2"/>
<proteinExistence type="predicted"/>
<keyword evidence="3" id="KW-1185">Reference proteome</keyword>
<accession>A0A418VYL2</accession>
<reference evidence="2 3" key="1">
    <citation type="submission" date="2018-09" db="EMBL/GenBank/DDBJ databases">
        <authorList>
            <person name="Zhu H."/>
        </authorList>
    </citation>
    <scope>NUCLEOTIDE SEQUENCE [LARGE SCALE GENOMIC DNA]</scope>
    <source>
        <strain evidence="2 3">K2W22B-5</strain>
    </source>
</reference>
<feature type="compositionally biased region" description="Pro residues" evidence="1">
    <location>
        <begin position="341"/>
        <end position="353"/>
    </location>
</feature>
<gene>
    <name evidence="2" type="ORF">D3877_19640</name>
</gene>
<evidence type="ECO:0000256" key="1">
    <source>
        <dbReference type="SAM" id="MobiDB-lite"/>
    </source>
</evidence>
<protein>
    <submittedName>
        <fullName evidence="2">Uncharacterized protein</fullName>
    </submittedName>
</protein>
<sequence length="382" mass="40307">MTDERAPPLAAWAALAGALGRAATVADAAAIRAQAVALPLPPNPKGHELPLDVLAAYSPADRRAHLLAQYGPALEALAAAALCRHLRAVIADPAVGAPDAVTTAEALAALLARHGDARTPLRARVDEVVSALVDSARQSTDHLRVLLDTPDGPDLRSIAFDLLRIEAVRWVLEILGHQSGLASLSEHARRLSRLTLMRSAETIRAFISKPDLLTLYDNVAVVSQTDHLLTVALRLLDALRDGEEERTAFVIAEDEAALRAFGKTLNALANLLARIAGKAAGRTDVTPSLAVSALEQLTLLHQFCARLGSSKPPEFAMLEQVLRHHAHAIAARFHSVLAENPAPPPPGPAPSPPNDGDQQPLAVQARALANLLACVGAAQKNT</sequence>